<organism evidence="1 2">
    <name type="scientific">Candidatus Nitrososphaera evergladensis SR1</name>
    <dbReference type="NCBI Taxonomy" id="1459636"/>
    <lineage>
        <taxon>Archaea</taxon>
        <taxon>Nitrososphaerota</taxon>
        <taxon>Nitrososphaeria</taxon>
        <taxon>Nitrososphaerales</taxon>
        <taxon>Nitrososphaeraceae</taxon>
        <taxon>Nitrososphaera</taxon>
    </lineage>
</organism>
<proteinExistence type="predicted"/>
<evidence type="ECO:0000313" key="1">
    <source>
        <dbReference type="EMBL" id="AIF85120.1"/>
    </source>
</evidence>
<dbReference type="KEGG" id="nev:NTE_03086"/>
<keyword evidence="2" id="KW-1185">Reference proteome</keyword>
<dbReference type="AlphaFoldDB" id="A0A075MV45"/>
<reference evidence="1 2" key="1">
    <citation type="journal article" date="2014" name="PLoS ONE">
        <title>Genome Sequence of Candidatus Nitrososphaera evergladensis from Group I.1b Enriched from Everglades Soil Reveals Novel Genomic Features of the Ammonia-Oxidizing Archaea.</title>
        <authorList>
            <person name="Zhalnina K.V."/>
            <person name="Dias R."/>
            <person name="Leonard M.T."/>
            <person name="Dorr de Quadros P."/>
            <person name="Camargo F.A."/>
            <person name="Drew J.C."/>
            <person name="Farmerie W.G."/>
            <person name="Daroub S.H."/>
            <person name="Triplett E.W."/>
        </authorList>
    </citation>
    <scope>NUCLEOTIDE SEQUENCE [LARGE SCALE GENOMIC DNA]</scope>
    <source>
        <strain evidence="1 2">SR1</strain>
    </source>
</reference>
<name>A0A075MV45_9ARCH</name>
<protein>
    <submittedName>
        <fullName evidence="1">Uncharacterized protein</fullName>
    </submittedName>
</protein>
<sequence length="162" mass="18861">MYILFPDLDFDVKCRCMVHNVLALLIARICNKKRAYTPNKATAPSRSEVCVSLLLMSWGRLVQMCIWVYADGSKKLLNARKYDDDDSNNRDNLMQGSWALGMKYHENADEEDELYEELQKRGINVGEFRKMGLSIEELRDFVYRLDRLLERHPDGSDDEKCG</sequence>
<dbReference type="Proteomes" id="UP000028194">
    <property type="component" value="Chromosome"/>
</dbReference>
<evidence type="ECO:0000313" key="2">
    <source>
        <dbReference type="Proteomes" id="UP000028194"/>
    </source>
</evidence>
<accession>A0A075MV45</accession>
<dbReference type="HOGENOM" id="CLU_1631560_0_0_2"/>
<gene>
    <name evidence="1" type="ORF">NTE_03086</name>
</gene>
<dbReference type="EMBL" id="CP007174">
    <property type="protein sequence ID" value="AIF85120.1"/>
    <property type="molecule type" value="Genomic_DNA"/>
</dbReference>